<evidence type="ECO:0000256" key="1">
    <source>
        <dbReference type="ARBA" id="ARBA00004323"/>
    </source>
</evidence>
<dbReference type="AlphaFoldDB" id="A0A0C9RZ44"/>
<dbReference type="Pfam" id="PF05637">
    <property type="entry name" value="Glyco_transf_34"/>
    <property type="match status" value="1"/>
</dbReference>
<evidence type="ECO:0000313" key="6">
    <source>
        <dbReference type="EMBL" id="JAG89459.1"/>
    </source>
</evidence>
<dbReference type="GO" id="GO:0005802">
    <property type="term" value="C:trans-Golgi network"/>
    <property type="evidence" value="ECO:0007669"/>
    <property type="project" value="TreeGrafter"/>
</dbReference>
<evidence type="ECO:0000256" key="3">
    <source>
        <dbReference type="ARBA" id="ARBA00022679"/>
    </source>
</evidence>
<evidence type="ECO:0000256" key="5">
    <source>
        <dbReference type="ARBA" id="ARBA00023034"/>
    </source>
</evidence>
<dbReference type="GO" id="GO:0008378">
    <property type="term" value="F:galactosyltransferase activity"/>
    <property type="evidence" value="ECO:0007669"/>
    <property type="project" value="TreeGrafter"/>
</dbReference>
<keyword evidence="4" id="KW-0812">Transmembrane</keyword>
<sequence length="183" mass="21403">MGPQSPEFEAWGKLLSSVLSDRAFKDSDDQSALVYLLLKEKEKWADKMLVEHGYYLNGYWVEIVGTYENMTERYEAMEREHPILKQRHAEKMKRDYAEIRKPYLGLDESGDDAAYEINKKRRRAFVTHFTGCEPCSGDHNKKYNGEKCWKAMERALNFADNQVLKHYGFRHDNLSSSHVTPIS</sequence>
<dbReference type="PANTHER" id="PTHR31311">
    <property type="entry name" value="XYLOGLUCAN 6-XYLOSYLTRANSFERASE 5-RELATED-RELATED"/>
    <property type="match status" value="1"/>
</dbReference>
<keyword evidence="2" id="KW-0328">Glycosyltransferase</keyword>
<protein>
    <submittedName>
        <fullName evidence="6">TSA: Wollemia nobilis Ref_Wollemi_Transcript_1377_664 transcribed RNA sequence</fullName>
    </submittedName>
</protein>
<name>A0A0C9RZ44_9CONI</name>
<keyword evidence="3" id="KW-0808">Transferase</keyword>
<organism evidence="6">
    <name type="scientific">Wollemia nobilis</name>
    <dbReference type="NCBI Taxonomy" id="56998"/>
    <lineage>
        <taxon>Eukaryota</taxon>
        <taxon>Viridiplantae</taxon>
        <taxon>Streptophyta</taxon>
        <taxon>Embryophyta</taxon>
        <taxon>Tracheophyta</taxon>
        <taxon>Spermatophyta</taxon>
        <taxon>Pinopsida</taxon>
        <taxon>Pinidae</taxon>
        <taxon>Conifers II</taxon>
        <taxon>Araucariales</taxon>
        <taxon>Araucariaceae</taxon>
        <taxon>Wollemia</taxon>
    </lineage>
</organism>
<dbReference type="EMBL" id="GCHU01001364">
    <property type="protein sequence ID" value="JAG89459.1"/>
    <property type="molecule type" value="Transcribed_RNA"/>
</dbReference>
<evidence type="ECO:0000256" key="2">
    <source>
        <dbReference type="ARBA" id="ARBA00022676"/>
    </source>
</evidence>
<proteinExistence type="predicted"/>
<dbReference type="GO" id="GO:0000139">
    <property type="term" value="C:Golgi membrane"/>
    <property type="evidence" value="ECO:0007669"/>
    <property type="project" value="UniProtKB-SubCell"/>
</dbReference>
<dbReference type="InterPro" id="IPR008630">
    <property type="entry name" value="Glyco_trans_34"/>
</dbReference>
<accession>A0A0C9RZ44</accession>
<keyword evidence="4" id="KW-0735">Signal-anchor</keyword>
<dbReference type="GO" id="GO:0005768">
    <property type="term" value="C:endosome"/>
    <property type="evidence" value="ECO:0007669"/>
    <property type="project" value="TreeGrafter"/>
</dbReference>
<reference evidence="6" key="1">
    <citation type="submission" date="2015-02" db="EMBL/GenBank/DDBJ databases">
        <title>A transcriptome of Wollemia nobilis - a relic of Gondwana.</title>
        <authorList>
            <person name="Chia J.Y."/>
            <person name="Leong Y.S."/>
            <person name="Abdul Karim S."/>
            <person name="Wan Azmi N."/>
            <person name="Hercus R."/>
            <person name="Croft L."/>
        </authorList>
    </citation>
    <scope>NUCLEOTIDE SEQUENCE</scope>
    <source>
        <strain evidence="6">MaeBrown</strain>
        <tissue evidence="6">Leaf</tissue>
    </source>
</reference>
<evidence type="ECO:0000256" key="4">
    <source>
        <dbReference type="ARBA" id="ARBA00022968"/>
    </source>
</evidence>
<comment type="subcellular location">
    <subcellularLocation>
        <location evidence="1">Golgi apparatus membrane</location>
        <topology evidence="1">Single-pass type II membrane protein</topology>
    </subcellularLocation>
</comment>
<keyword evidence="5" id="KW-0333">Golgi apparatus</keyword>
<dbReference type="PANTHER" id="PTHR31311:SF3">
    <property type="entry name" value="GLYCOSYLTRANSFERASE 7-RELATED"/>
    <property type="match status" value="1"/>
</dbReference>